<name>A0A2N5TL45_9BASI</name>
<proteinExistence type="predicted"/>
<sequence>MTPCANASRDICVGQFNINQTMKVEQVLAQLDPKNPNHRNTGKAGDELGGLIQGMVCSVIDTYRMDVDLIKHLTRANAPTAERLSPALMAAPHCSEFADLLKTAPRLVQVAFPDIFWSAENVDFATIKKALDAAFAGKPTSGSWFAVLFTLLRTNSSPQYAELGAFPVPLRHNFAKVNQAVIDAVSLASMSVKDHTPSARPDDELKSCRDAADYLAFKINGLGPSAGAQGQVKASSEGLFFLVKRIHHIFLALSLCFEATAILRKETEFSRLPDMSLPMIVSRKKELMKDAFFRVGPKNMQAASWSIMKREAYASLAAFMLYGVTGLWSVLVNFRKFNAADTYGLMTLAEKRAKAVLEREDAELESAHPLVSGGWLYLNSFIINLIIKTDFTENPDWDACRKTWMQEITPEAIARLVLADVYLEIRSPGASLAAIGFPAPPVSMTSELRAYGRSLVADVDVAMITDPRRLREIEEEEAADREEAEDEIQDGVPKDVAQYIDRDAVDPTETLLPKKIVTFQEATPANSQLREHFDPRLLAVAPTSPPLKSTIEKIRKTKPVNPANTSLPKRQPVVVIPRLNPVACKFPWNQPLSPELKEKKRVRVLGLEKNHGLPIVDGYWTEVNEKLMLETWERVQQLPRGTIRFALPLGLLDGWRISHDLIRTTTSTKSPDSSGFYHALSYWMHGHQDLHEVIRRRVADGLGKIIPQMKPKKKEHSILSAILNPEDPRGIVNLVSDYTSASEGRKPGRTALLAVAGLLRVHLVIVEMGQTGAAWIKCLPQGLLFCGITFPTIYLFYNSTMKRYQILWSPKVHQGINEPGSPKRTTGPGNANLQYLAHGTVSISCPAPPARPPATAITKPALKQTQESPATLATTNKAPEKPKEPCQPLATPLATKKAPEKPKKTRFAPLHPSPSPQPPTITFGPPTKRKPPPQRPPSMPTSEDLKKVNFTPVFYLLMNYLSRDVCRKRCDAINQSPHFPVGDFKHVGWRLSLGYFEDDKNTLWRALSFWRYGKQDSFAAVKGQFDHTGQVGNVIMMYTLELKVPEWEGPQMKERDLKTILEKVANIWGIRIVHLRITNNIAHVDTFVPKDKSEPHFCPEKQAFYLDVRVDSSEHLRTYFLLSGARTAVFDRWSDRHCPTEAPAAGSDRPVQSVPGTGCTGPAGTGRTNLSDQLALASVGQCPSNQRLNTAV</sequence>
<protein>
    <submittedName>
        <fullName evidence="2">Uncharacterized protein</fullName>
    </submittedName>
</protein>
<organism evidence="2 3">
    <name type="scientific">Puccinia coronata f. sp. avenae</name>
    <dbReference type="NCBI Taxonomy" id="200324"/>
    <lineage>
        <taxon>Eukaryota</taxon>
        <taxon>Fungi</taxon>
        <taxon>Dikarya</taxon>
        <taxon>Basidiomycota</taxon>
        <taxon>Pucciniomycotina</taxon>
        <taxon>Pucciniomycetes</taxon>
        <taxon>Pucciniales</taxon>
        <taxon>Pucciniaceae</taxon>
        <taxon>Puccinia</taxon>
    </lineage>
</organism>
<dbReference type="Proteomes" id="UP000235388">
    <property type="component" value="Unassembled WGS sequence"/>
</dbReference>
<accession>A0A2N5TL45</accession>
<dbReference type="PANTHER" id="PTHR48193:SF2">
    <property type="entry name" value="ZINC METALLOPROTEASE ZMPB"/>
    <property type="match status" value="1"/>
</dbReference>
<evidence type="ECO:0000313" key="2">
    <source>
        <dbReference type="EMBL" id="PLW26118.1"/>
    </source>
</evidence>
<evidence type="ECO:0000313" key="3">
    <source>
        <dbReference type="Proteomes" id="UP000235388"/>
    </source>
</evidence>
<feature type="compositionally biased region" description="Polar residues" evidence="1">
    <location>
        <begin position="863"/>
        <end position="877"/>
    </location>
</feature>
<dbReference type="AlphaFoldDB" id="A0A2N5TL45"/>
<comment type="caution">
    <text evidence="2">The sequence shown here is derived from an EMBL/GenBank/DDBJ whole genome shotgun (WGS) entry which is preliminary data.</text>
</comment>
<dbReference type="EMBL" id="PGCJ01000562">
    <property type="protein sequence ID" value="PLW26118.1"/>
    <property type="molecule type" value="Genomic_DNA"/>
</dbReference>
<gene>
    <name evidence="2" type="ORF">PCANC_22110</name>
</gene>
<dbReference type="CDD" id="cd22744">
    <property type="entry name" value="OTU"/>
    <property type="match status" value="1"/>
</dbReference>
<evidence type="ECO:0000256" key="1">
    <source>
        <dbReference type="SAM" id="MobiDB-lite"/>
    </source>
</evidence>
<dbReference type="InterPro" id="IPR053094">
    <property type="entry name" value="Zinc_metalloprotease_ZmpB"/>
</dbReference>
<reference evidence="2 3" key="1">
    <citation type="submission" date="2017-11" db="EMBL/GenBank/DDBJ databases">
        <title>De novo assembly and phasing of dikaryotic genomes from two isolates of Puccinia coronata f. sp. avenae, the causal agent of oat crown rust.</title>
        <authorList>
            <person name="Miller M.E."/>
            <person name="Zhang Y."/>
            <person name="Omidvar V."/>
            <person name="Sperschneider J."/>
            <person name="Schwessinger B."/>
            <person name="Raley C."/>
            <person name="Palmer J.M."/>
            <person name="Garnica D."/>
            <person name="Upadhyaya N."/>
            <person name="Rathjen J."/>
            <person name="Taylor J.M."/>
            <person name="Park R.F."/>
            <person name="Dodds P.N."/>
            <person name="Hirsch C.D."/>
            <person name="Kianian S.F."/>
            <person name="Figueroa M."/>
        </authorList>
    </citation>
    <scope>NUCLEOTIDE SEQUENCE [LARGE SCALE GENOMIC DNA]</scope>
    <source>
        <strain evidence="2">12NC29</strain>
    </source>
</reference>
<dbReference type="PANTHER" id="PTHR48193">
    <property type="entry name" value="ZINC METALLOPROTEASE ZMPB-RELATED"/>
    <property type="match status" value="1"/>
</dbReference>
<feature type="region of interest" description="Disordered" evidence="1">
    <location>
        <begin position="860"/>
        <end position="944"/>
    </location>
</feature>
<keyword evidence="3" id="KW-1185">Reference proteome</keyword>
<feature type="region of interest" description="Disordered" evidence="1">
    <location>
        <begin position="1141"/>
        <end position="1165"/>
    </location>
</feature>